<comment type="caution">
    <text evidence="1">The sequence shown here is derived from an EMBL/GenBank/DDBJ whole genome shotgun (WGS) entry which is preliminary data.</text>
</comment>
<sequence length="160" mass="18575">MAWVSSGNFGAYKHTAPNYGSPTDKSRLETTWVVQRYVPTDLRSMKPVARYKPIIDHSKLPSIDKNWYNSRTELPEPGEGLIESYENSRPSTRSQEWSVLRQMMPSRGSALRRRPPNWGTLDATTPENTLEDVKEFPKINSPMTRYVSDMYLTNRLFRLF</sequence>
<gene>
    <name evidence="1" type="ORF">DGYR_LOCUS9722</name>
</gene>
<accession>A0A7I8VZQ2</accession>
<reference evidence="1 2" key="1">
    <citation type="submission" date="2020-08" db="EMBL/GenBank/DDBJ databases">
        <authorList>
            <person name="Hejnol A."/>
        </authorList>
    </citation>
    <scope>NUCLEOTIDE SEQUENCE [LARGE SCALE GENOMIC DNA]</scope>
</reference>
<dbReference type="Proteomes" id="UP000549394">
    <property type="component" value="Unassembled WGS sequence"/>
</dbReference>
<organism evidence="1 2">
    <name type="scientific">Dimorphilus gyrociliatus</name>
    <dbReference type="NCBI Taxonomy" id="2664684"/>
    <lineage>
        <taxon>Eukaryota</taxon>
        <taxon>Metazoa</taxon>
        <taxon>Spiralia</taxon>
        <taxon>Lophotrochozoa</taxon>
        <taxon>Annelida</taxon>
        <taxon>Polychaeta</taxon>
        <taxon>Polychaeta incertae sedis</taxon>
        <taxon>Dinophilidae</taxon>
        <taxon>Dimorphilus</taxon>
    </lineage>
</organism>
<keyword evidence="2" id="KW-1185">Reference proteome</keyword>
<protein>
    <submittedName>
        <fullName evidence="1">DgyrCDS10289</fullName>
    </submittedName>
</protein>
<dbReference type="EMBL" id="CAJFCJ010000015">
    <property type="protein sequence ID" value="CAD5121819.1"/>
    <property type="molecule type" value="Genomic_DNA"/>
</dbReference>
<dbReference type="AlphaFoldDB" id="A0A7I8VZQ2"/>
<dbReference type="OrthoDB" id="10059362at2759"/>
<evidence type="ECO:0000313" key="2">
    <source>
        <dbReference type="Proteomes" id="UP000549394"/>
    </source>
</evidence>
<proteinExistence type="predicted"/>
<dbReference type="Pfam" id="PF22593">
    <property type="entry name" value="SPMIP11"/>
    <property type="match status" value="1"/>
</dbReference>
<name>A0A7I8VZQ2_9ANNE</name>
<evidence type="ECO:0000313" key="1">
    <source>
        <dbReference type="EMBL" id="CAD5121819.1"/>
    </source>
</evidence>